<keyword evidence="4" id="KW-1185">Reference proteome</keyword>
<organism evidence="3 4">
    <name type="scientific">Solanum commersonii</name>
    <name type="common">Commerson's wild potato</name>
    <name type="synonym">Commerson's nightshade</name>
    <dbReference type="NCBI Taxonomy" id="4109"/>
    <lineage>
        <taxon>Eukaryota</taxon>
        <taxon>Viridiplantae</taxon>
        <taxon>Streptophyta</taxon>
        <taxon>Embryophyta</taxon>
        <taxon>Tracheophyta</taxon>
        <taxon>Spermatophyta</taxon>
        <taxon>Magnoliopsida</taxon>
        <taxon>eudicotyledons</taxon>
        <taxon>Gunneridae</taxon>
        <taxon>Pentapetalae</taxon>
        <taxon>asterids</taxon>
        <taxon>lamiids</taxon>
        <taxon>Solanales</taxon>
        <taxon>Solanaceae</taxon>
        <taxon>Solanoideae</taxon>
        <taxon>Solaneae</taxon>
        <taxon>Solanum</taxon>
    </lineage>
</organism>
<keyword evidence="1" id="KW-1133">Transmembrane helix</keyword>
<dbReference type="Proteomes" id="UP000824120">
    <property type="component" value="Chromosome 10"/>
</dbReference>
<name>A0A9J5X2Q1_SOLCO</name>
<dbReference type="InterPro" id="IPR025398">
    <property type="entry name" value="DUF4371"/>
</dbReference>
<keyword evidence="1" id="KW-0812">Transmembrane</keyword>
<feature type="domain" description="DUF4371" evidence="2">
    <location>
        <begin position="152"/>
        <end position="204"/>
    </location>
</feature>
<evidence type="ECO:0000313" key="4">
    <source>
        <dbReference type="Proteomes" id="UP000824120"/>
    </source>
</evidence>
<feature type="transmembrane region" description="Helical" evidence="1">
    <location>
        <begin position="65"/>
        <end position="88"/>
    </location>
</feature>
<gene>
    <name evidence="3" type="ORF">H5410_053140</name>
</gene>
<dbReference type="Pfam" id="PF14291">
    <property type="entry name" value="DUF4371"/>
    <property type="match status" value="1"/>
</dbReference>
<accession>A0A9J5X2Q1</accession>
<dbReference type="EMBL" id="JACXVP010000010">
    <property type="protein sequence ID" value="KAG5582513.1"/>
    <property type="molecule type" value="Genomic_DNA"/>
</dbReference>
<dbReference type="AlphaFoldDB" id="A0A9J5X2Q1"/>
<evidence type="ECO:0000259" key="2">
    <source>
        <dbReference type="Pfam" id="PF14291"/>
    </source>
</evidence>
<dbReference type="OrthoDB" id="1304622at2759"/>
<sequence>MQRQEVLRLPQKARQYLIYRTTIKNRKGITDNISDLRQMLNRENSVAAQTITSSDNLKGGTSSSFMSLIIFPVTLFNTLLPSLINILFSAHIQSLYGIRALHALMSTINFFFSTSRRSATMTNHNGNNNGNNPRVVNADNTTDESINQEGSDVFSTIWFTSWNKKRNLDVHSGKPNSVHNQSRRNCEDLLRQRQSIQSAFSKQCLII</sequence>
<proteinExistence type="predicted"/>
<comment type="caution">
    <text evidence="3">The sequence shown here is derived from an EMBL/GenBank/DDBJ whole genome shotgun (WGS) entry which is preliminary data.</text>
</comment>
<evidence type="ECO:0000313" key="3">
    <source>
        <dbReference type="EMBL" id="KAG5582513.1"/>
    </source>
</evidence>
<feature type="transmembrane region" description="Helical" evidence="1">
    <location>
        <begin position="94"/>
        <end position="112"/>
    </location>
</feature>
<keyword evidence="1" id="KW-0472">Membrane</keyword>
<reference evidence="3 4" key="1">
    <citation type="submission" date="2020-09" db="EMBL/GenBank/DDBJ databases">
        <title>De no assembly of potato wild relative species, Solanum commersonii.</title>
        <authorList>
            <person name="Cho K."/>
        </authorList>
    </citation>
    <scope>NUCLEOTIDE SEQUENCE [LARGE SCALE GENOMIC DNA]</scope>
    <source>
        <strain evidence="3">LZ3.2</strain>
        <tissue evidence="3">Leaf</tissue>
    </source>
</reference>
<protein>
    <recommendedName>
        <fullName evidence="2">DUF4371 domain-containing protein</fullName>
    </recommendedName>
</protein>
<evidence type="ECO:0000256" key="1">
    <source>
        <dbReference type="SAM" id="Phobius"/>
    </source>
</evidence>